<gene>
    <name evidence="2" type="ORF">GCM10012280_40860</name>
</gene>
<evidence type="ECO:0000313" key="3">
    <source>
        <dbReference type="Proteomes" id="UP000641932"/>
    </source>
</evidence>
<feature type="region of interest" description="Disordered" evidence="1">
    <location>
        <begin position="1"/>
        <end position="21"/>
    </location>
</feature>
<dbReference type="NCBIfam" id="NF041518">
    <property type="entry name" value="choice_anch_Q"/>
    <property type="match status" value="1"/>
</dbReference>
<evidence type="ECO:0000256" key="1">
    <source>
        <dbReference type="SAM" id="MobiDB-lite"/>
    </source>
</evidence>
<dbReference type="InterPro" id="IPR006626">
    <property type="entry name" value="PbH1"/>
</dbReference>
<dbReference type="InterPro" id="IPR012334">
    <property type="entry name" value="Pectin_lyas_fold"/>
</dbReference>
<dbReference type="Gene3D" id="2.160.20.10">
    <property type="entry name" value="Single-stranded right-handed beta-helix, Pectin lyase-like"/>
    <property type="match status" value="1"/>
</dbReference>
<protein>
    <submittedName>
        <fullName evidence="2">CSLREA domain-containing protein</fullName>
    </submittedName>
</protein>
<feature type="compositionally biased region" description="Polar residues" evidence="1">
    <location>
        <begin position="333"/>
        <end position="342"/>
    </location>
</feature>
<dbReference type="InterPro" id="IPR059226">
    <property type="entry name" value="Choice_anch_Q_dom"/>
</dbReference>
<keyword evidence="3" id="KW-1185">Reference proteome</keyword>
<dbReference type="InterPro" id="IPR011050">
    <property type="entry name" value="Pectin_lyase_fold/virulence"/>
</dbReference>
<evidence type="ECO:0000313" key="2">
    <source>
        <dbReference type="EMBL" id="GGO91904.1"/>
    </source>
</evidence>
<dbReference type="Proteomes" id="UP000641932">
    <property type="component" value="Unassembled WGS sequence"/>
</dbReference>
<dbReference type="AlphaFoldDB" id="A0A917ZS09"/>
<sequence>MLDAGGTGSELCAQPLSPGHSASVRGFPVTPVDNACSEWNAHYRAAHCRAVAGPGGDVVPIAPYGCGGSYDLAQQSRRNSAVRRTRHRLAIAMPVSIPQRTGVHPMRNRTRSAMPAAVLLVMAAYLPTPASANEARGESGPGEFTVDTTADAVDADPSDGECRTRTGGCSLRAAVMAANARPGSTITLPAGRYRLTIPPNPRLIIGSHPDPSTGDLNVNAPTTIRGAGARTTVIDANRIDRAFRMRADSRLSDLTIIGGVARQRELPFTDTGGGAIANGRHMTLKSVAVTGNSAGYGGGIFNVPGSHLDLIDSTVSGNTAGEAGGIRFDDGGTVTNSTISDNRVTDPGDRPGSLGGYGGGLDIRGLGHVQILNSTVTGNSATDGGGGINIAPAYLDSLPPPITDIIDLPLGHLTLRNSIIAGNTGAGTPADCDRVFADIASNGHNIDSDGSCGLTGEGDLPSRTALVGPLADNGGPTDPHALLPGSPALDAAAECPATDQRGIPRPQGAACDIGAYERTR</sequence>
<accession>A0A917ZS09</accession>
<feature type="region of interest" description="Disordered" evidence="1">
    <location>
        <begin position="494"/>
        <end position="520"/>
    </location>
</feature>
<organism evidence="2 3">
    <name type="scientific">Wenjunlia tyrosinilytica</name>
    <dbReference type="NCBI Taxonomy" id="1544741"/>
    <lineage>
        <taxon>Bacteria</taxon>
        <taxon>Bacillati</taxon>
        <taxon>Actinomycetota</taxon>
        <taxon>Actinomycetes</taxon>
        <taxon>Kitasatosporales</taxon>
        <taxon>Streptomycetaceae</taxon>
        <taxon>Wenjunlia</taxon>
    </lineage>
</organism>
<name>A0A917ZS09_9ACTN</name>
<proteinExistence type="predicted"/>
<feature type="region of interest" description="Disordered" evidence="1">
    <location>
        <begin position="322"/>
        <end position="357"/>
    </location>
</feature>
<dbReference type="NCBIfam" id="TIGR04214">
    <property type="entry name" value="CSLREA_Nterm"/>
    <property type="match status" value="1"/>
</dbReference>
<dbReference type="SMART" id="SM00710">
    <property type="entry name" value="PbH1"/>
    <property type="match status" value="4"/>
</dbReference>
<comment type="caution">
    <text evidence="2">The sequence shown here is derived from an EMBL/GenBank/DDBJ whole genome shotgun (WGS) entry which is preliminary data.</text>
</comment>
<reference evidence="2" key="2">
    <citation type="submission" date="2020-09" db="EMBL/GenBank/DDBJ databases">
        <authorList>
            <person name="Sun Q."/>
            <person name="Zhou Y."/>
        </authorList>
    </citation>
    <scope>NUCLEOTIDE SEQUENCE</scope>
    <source>
        <strain evidence="2">CGMCC 4.7201</strain>
    </source>
</reference>
<reference evidence="2" key="1">
    <citation type="journal article" date="2014" name="Int. J. Syst. Evol. Microbiol.">
        <title>Complete genome sequence of Corynebacterium casei LMG S-19264T (=DSM 44701T), isolated from a smear-ripened cheese.</title>
        <authorList>
            <consortium name="US DOE Joint Genome Institute (JGI-PGF)"/>
            <person name="Walter F."/>
            <person name="Albersmeier A."/>
            <person name="Kalinowski J."/>
            <person name="Ruckert C."/>
        </authorList>
    </citation>
    <scope>NUCLEOTIDE SEQUENCE</scope>
    <source>
        <strain evidence="2">CGMCC 4.7201</strain>
    </source>
</reference>
<dbReference type="SUPFAM" id="SSF51126">
    <property type="entry name" value="Pectin lyase-like"/>
    <property type="match status" value="1"/>
</dbReference>
<dbReference type="EMBL" id="BMMS01000017">
    <property type="protein sequence ID" value="GGO91904.1"/>
    <property type="molecule type" value="Genomic_DNA"/>
</dbReference>
<dbReference type="InterPro" id="IPR026457">
    <property type="entry name" value="CSLREA_Nterm"/>
</dbReference>